<evidence type="ECO:0008006" key="3">
    <source>
        <dbReference type="Google" id="ProtNLM"/>
    </source>
</evidence>
<accession>A0A533QBH2</accession>
<reference evidence="1 2" key="1">
    <citation type="submission" date="2019-04" db="EMBL/GenBank/DDBJ databases">
        <title>Genome of a novel bacterium Candidatus Jettenia ecosi reconstructed from metagenome of an anammox bioreactor.</title>
        <authorList>
            <person name="Mardanov A.V."/>
            <person name="Beletsky A.V."/>
            <person name="Ravin N.V."/>
            <person name="Botchkova E.A."/>
            <person name="Litti Y.V."/>
            <person name="Nozhevnikova A.N."/>
        </authorList>
    </citation>
    <scope>NUCLEOTIDE SEQUENCE [LARGE SCALE GENOMIC DNA]</scope>
    <source>
        <strain evidence="1">J2</strain>
    </source>
</reference>
<organism evidence="1 2">
    <name type="scientific">Candidatus Jettenia ecosi</name>
    <dbReference type="NCBI Taxonomy" id="2494326"/>
    <lineage>
        <taxon>Bacteria</taxon>
        <taxon>Pseudomonadati</taxon>
        <taxon>Planctomycetota</taxon>
        <taxon>Candidatus Brocadiia</taxon>
        <taxon>Candidatus Brocadiales</taxon>
        <taxon>Candidatus Brocadiaceae</taxon>
        <taxon>Candidatus Jettenia</taxon>
    </lineage>
</organism>
<dbReference type="CDD" id="cd12870">
    <property type="entry name" value="MqsA"/>
    <property type="match status" value="1"/>
</dbReference>
<gene>
    <name evidence="1" type="ORF">JETT_1641</name>
</gene>
<name>A0A533QBH2_9BACT</name>
<dbReference type="NCBIfam" id="TIGR03831">
    <property type="entry name" value="YgiT_finger"/>
    <property type="match status" value="1"/>
</dbReference>
<dbReference type="Proteomes" id="UP000319783">
    <property type="component" value="Unassembled WGS sequence"/>
</dbReference>
<dbReference type="EMBL" id="SULG01000028">
    <property type="protein sequence ID" value="TLD42073.1"/>
    <property type="molecule type" value="Genomic_DNA"/>
</dbReference>
<proteinExistence type="predicted"/>
<dbReference type="AlphaFoldDB" id="A0A533QBH2"/>
<protein>
    <recommendedName>
        <fullName evidence="3">YgiT-type zinc finger domain protein</fullName>
    </recommendedName>
</protein>
<comment type="caution">
    <text evidence="1">The sequence shown here is derived from an EMBL/GenBank/DDBJ whole genome shotgun (WGS) entry which is preliminary data.</text>
</comment>
<dbReference type="Gene3D" id="3.10.20.860">
    <property type="match status" value="1"/>
</dbReference>
<dbReference type="InterPro" id="IPR022453">
    <property type="entry name" value="Znf_MqsA-type"/>
</dbReference>
<evidence type="ECO:0000313" key="1">
    <source>
        <dbReference type="EMBL" id="TLD42073.1"/>
    </source>
</evidence>
<evidence type="ECO:0000313" key="2">
    <source>
        <dbReference type="Proteomes" id="UP000319783"/>
    </source>
</evidence>
<sequence>MNTCSVCHGKTIQKYITYTQWYHGELVAGENVPAEVCENCNEEYFSPETVDKLQHAIELHRSYKTIQVSVFQFS</sequence>